<dbReference type="OrthoDB" id="8954335at2759"/>
<dbReference type="EMBL" id="CACVKT020003062">
    <property type="protein sequence ID" value="CAC5381415.1"/>
    <property type="molecule type" value="Genomic_DNA"/>
</dbReference>
<feature type="compositionally biased region" description="Basic and acidic residues" evidence="4">
    <location>
        <begin position="1"/>
        <end position="14"/>
    </location>
</feature>
<reference evidence="6 7" key="1">
    <citation type="submission" date="2020-06" db="EMBL/GenBank/DDBJ databases">
        <authorList>
            <person name="Li R."/>
            <person name="Bekaert M."/>
        </authorList>
    </citation>
    <scope>NUCLEOTIDE SEQUENCE [LARGE SCALE GENOMIC DNA]</scope>
    <source>
        <strain evidence="7">wild</strain>
    </source>
</reference>
<feature type="region of interest" description="Disordered" evidence="4">
    <location>
        <begin position="1"/>
        <end position="31"/>
    </location>
</feature>
<dbReference type="Gene3D" id="3.40.50.300">
    <property type="entry name" value="P-loop containing nucleotide triphosphate hydrolases"/>
    <property type="match status" value="1"/>
</dbReference>
<dbReference type="InterPro" id="IPR027417">
    <property type="entry name" value="P-loop_NTPase"/>
</dbReference>
<proteinExistence type="inferred from homology"/>
<dbReference type="InterPro" id="IPR006703">
    <property type="entry name" value="G_AIG1"/>
</dbReference>
<sequence length="442" mass="48979">MDIYTRGESEKQCSSDDANEEDTREERQFLDPETNKVNHTKEIRIIIVGKTGSGKSATGNTILGTPGFFKSEFSSSSVTDKGQIGWMKWKTDIIHIVDTPGFFDNNMNENKVCHEIIKSAALINPGPNVILYVIATTGTRFTSEDESAVKEYTELFGNDPYKYIIICFTGKDALDRESKSVSNYLLNVPEPLNTFYRKCGKRAIFFNNISKETKCQWIKLYSMIKKMQLKNGDSFYSNQVLQDVRKALEQKMKEDATSDTKLWMYKTKQNISNNDSTIDYLKKILLGAGAGGALGATGAFVFNIVTGGGVTAAVAAATTFAFGGGIVGGTYQIEITALQQYLFTKLSLKSTVKSSIQDLWTQKLKSDMPQKTSLEHLIQNSLTFESTHPSWSCLNSFISDIKKGTVKARLITGTYLLQSLKYKYSGGKEAPTCKCCGLSDGD</sequence>
<gene>
    <name evidence="6" type="ORF">MCOR_17287</name>
</gene>
<dbReference type="FunFam" id="3.40.50.300:FF:000366">
    <property type="entry name" value="GTPase, IMAP family member 2"/>
    <property type="match status" value="1"/>
</dbReference>
<evidence type="ECO:0000256" key="2">
    <source>
        <dbReference type="ARBA" id="ARBA00022741"/>
    </source>
</evidence>
<keyword evidence="2" id="KW-0547">Nucleotide-binding</keyword>
<dbReference type="PROSITE" id="PS51720">
    <property type="entry name" value="G_AIG1"/>
    <property type="match status" value="1"/>
</dbReference>
<keyword evidence="7" id="KW-1185">Reference proteome</keyword>
<evidence type="ECO:0000313" key="6">
    <source>
        <dbReference type="EMBL" id="CAC5381415.1"/>
    </source>
</evidence>
<keyword evidence="3" id="KW-0342">GTP-binding</keyword>
<protein>
    <recommendedName>
        <fullName evidence="5">AIG1-type G domain-containing protein</fullName>
    </recommendedName>
</protein>
<name>A0A6J8BBW7_MYTCO</name>
<dbReference type="AlphaFoldDB" id="A0A6J8BBW7"/>
<dbReference type="SUPFAM" id="SSF52540">
    <property type="entry name" value="P-loop containing nucleoside triphosphate hydrolases"/>
    <property type="match status" value="1"/>
</dbReference>
<dbReference type="Pfam" id="PF04548">
    <property type="entry name" value="AIG1"/>
    <property type="match status" value="1"/>
</dbReference>
<comment type="similarity">
    <text evidence="1">Belongs to the TRAFAC class TrmE-Era-EngA-EngB-Septin-like GTPase superfamily. AIG1/Toc34/Toc159-like paraseptin GTPase family. IAN subfamily.</text>
</comment>
<dbReference type="PANTHER" id="PTHR10903">
    <property type="entry name" value="GTPASE, IMAP FAMILY MEMBER-RELATED"/>
    <property type="match status" value="1"/>
</dbReference>
<evidence type="ECO:0000256" key="3">
    <source>
        <dbReference type="ARBA" id="ARBA00023134"/>
    </source>
</evidence>
<accession>A0A6J8BBW7</accession>
<dbReference type="PANTHER" id="PTHR10903:SF184">
    <property type="entry name" value="GTP-BINDING PROTEIN A"/>
    <property type="match status" value="1"/>
</dbReference>
<dbReference type="Proteomes" id="UP000507470">
    <property type="component" value="Unassembled WGS sequence"/>
</dbReference>
<evidence type="ECO:0000259" key="5">
    <source>
        <dbReference type="PROSITE" id="PS51720"/>
    </source>
</evidence>
<organism evidence="6 7">
    <name type="scientific">Mytilus coruscus</name>
    <name type="common">Sea mussel</name>
    <dbReference type="NCBI Taxonomy" id="42192"/>
    <lineage>
        <taxon>Eukaryota</taxon>
        <taxon>Metazoa</taxon>
        <taxon>Spiralia</taxon>
        <taxon>Lophotrochozoa</taxon>
        <taxon>Mollusca</taxon>
        <taxon>Bivalvia</taxon>
        <taxon>Autobranchia</taxon>
        <taxon>Pteriomorphia</taxon>
        <taxon>Mytilida</taxon>
        <taxon>Mytiloidea</taxon>
        <taxon>Mytilidae</taxon>
        <taxon>Mytilinae</taxon>
        <taxon>Mytilus</taxon>
    </lineage>
</organism>
<feature type="domain" description="AIG1-type G" evidence="5">
    <location>
        <begin position="40"/>
        <end position="245"/>
    </location>
</feature>
<dbReference type="GO" id="GO:0005525">
    <property type="term" value="F:GTP binding"/>
    <property type="evidence" value="ECO:0007669"/>
    <property type="project" value="UniProtKB-KW"/>
</dbReference>
<evidence type="ECO:0000256" key="1">
    <source>
        <dbReference type="ARBA" id="ARBA00008535"/>
    </source>
</evidence>
<dbReference type="InterPro" id="IPR045058">
    <property type="entry name" value="GIMA/IAN/Toc"/>
</dbReference>
<evidence type="ECO:0000313" key="7">
    <source>
        <dbReference type="Proteomes" id="UP000507470"/>
    </source>
</evidence>
<evidence type="ECO:0000256" key="4">
    <source>
        <dbReference type="SAM" id="MobiDB-lite"/>
    </source>
</evidence>